<dbReference type="AlphaFoldDB" id="A0A9P0MUK0"/>
<sequence length="152" mass="16860">MLTLRLISECSAGNSLVRSMTPQQSDYLLMADVKGETLIAHLLISSNIGPRLLSGCSLSICTLSYKYVVELSNFGCQEVIYSIESSSFWSPGVRIRCWSKLFWYLSVVHSLSMVGSKKSLKLNKLHLALVSSPFIKLLTMRLRLASSLQIGP</sequence>
<evidence type="ECO:0000313" key="2">
    <source>
        <dbReference type="Proteomes" id="UP001152798"/>
    </source>
</evidence>
<organism evidence="1 2">
    <name type="scientific">Nezara viridula</name>
    <name type="common">Southern green stink bug</name>
    <name type="synonym">Cimex viridulus</name>
    <dbReference type="NCBI Taxonomy" id="85310"/>
    <lineage>
        <taxon>Eukaryota</taxon>
        <taxon>Metazoa</taxon>
        <taxon>Ecdysozoa</taxon>
        <taxon>Arthropoda</taxon>
        <taxon>Hexapoda</taxon>
        <taxon>Insecta</taxon>
        <taxon>Pterygota</taxon>
        <taxon>Neoptera</taxon>
        <taxon>Paraneoptera</taxon>
        <taxon>Hemiptera</taxon>
        <taxon>Heteroptera</taxon>
        <taxon>Panheteroptera</taxon>
        <taxon>Pentatomomorpha</taxon>
        <taxon>Pentatomoidea</taxon>
        <taxon>Pentatomidae</taxon>
        <taxon>Pentatominae</taxon>
        <taxon>Nezara</taxon>
    </lineage>
</organism>
<dbReference type="EMBL" id="OV725082">
    <property type="protein sequence ID" value="CAH1404995.1"/>
    <property type="molecule type" value="Genomic_DNA"/>
</dbReference>
<name>A0A9P0MUK0_NEZVI</name>
<dbReference type="Proteomes" id="UP001152798">
    <property type="component" value="Chromosome 6"/>
</dbReference>
<reference evidence="1" key="1">
    <citation type="submission" date="2022-01" db="EMBL/GenBank/DDBJ databases">
        <authorList>
            <person name="King R."/>
        </authorList>
    </citation>
    <scope>NUCLEOTIDE SEQUENCE</scope>
</reference>
<evidence type="ECO:0000313" key="1">
    <source>
        <dbReference type="EMBL" id="CAH1404995.1"/>
    </source>
</evidence>
<protein>
    <submittedName>
        <fullName evidence="1">Uncharacterized protein</fullName>
    </submittedName>
</protein>
<keyword evidence="2" id="KW-1185">Reference proteome</keyword>
<proteinExistence type="predicted"/>
<accession>A0A9P0MUK0</accession>
<gene>
    <name evidence="1" type="ORF">NEZAVI_LOCUS13297</name>
</gene>